<dbReference type="Proteomes" id="UP000188246">
    <property type="component" value="Chromosome"/>
</dbReference>
<sequence length="595" mass="66287">MELILDFLIVACRFSGGFLLALILGLIFSPNRNKMLKRTLISSIIYLIIAVTIVYFALPPQTLSNLLMLNGINFLIGMAVMMLISVDKISHLFIKPSLKNKQIINGPGGINRRLTKFFVWGVIAVVGLIIYTPIARIISIDDVFNTIDVKKVKKTEELVSTKETPIAMSIQSAQNKMQKMISSVPNYSAYQLGSTTAQVIDGEYVYVAALEYRSFWKWNRFKEVPGYFKISATDINAQPEFINKKMRYIPSAYLGQDAERKIYAKASRYATIGTVNLEIGNDGTPYYVETLYKEYGVSGIKRYDDFKVGVLNSVTGETKVYELKDTPKDIDAPLTSAVASSMNSYFGLYGKGWLNSLFTKDDVKQPTNNGIYSKGAVTPLLSKSGELLYFTDFTSDDAKQDSALGYSLINARTGVMEYYRDGKGMMDSDGAIQIAEKIYPEKKWEAKMPILYNVEGVPTWVVSLLDVNGIFKGYVYISATDSDIVVDGNDAQKTLEAYKLRLGMKGSSNKNVDKLGLEKVSGEVRRVNKMVIEGNETVSFLLKDNPTVYTISTSNNVYSMFLTPGDKVSFEATIDKDSRITTIDDITIDGVTTEK</sequence>
<name>A0A1Q2D3S9_9ENTE</name>
<evidence type="ECO:0000313" key="1">
    <source>
        <dbReference type="EMBL" id="AQP53054.1"/>
    </source>
</evidence>
<protein>
    <submittedName>
        <fullName evidence="1">Uncharacterized protein</fullName>
    </submittedName>
</protein>
<evidence type="ECO:0000313" key="2">
    <source>
        <dbReference type="Proteomes" id="UP000188246"/>
    </source>
</evidence>
<keyword evidence="2" id="KW-1185">Reference proteome</keyword>
<accession>A0A1Q2D3S9</accession>
<gene>
    <name evidence="1" type="ORF">BW732_01640</name>
</gene>
<reference evidence="1 2" key="1">
    <citation type="journal article" date="2010" name="Int. J. Syst. Evol. Microbiol.">
        <title>Vagococcus penaei sp. nov., isolated from spoilage microbiota of cooked shrimp (Penaeus vannamei).</title>
        <authorList>
            <person name="Jaffres E."/>
            <person name="Prevost H."/>
            <person name="Rossero A."/>
            <person name="Joffraud J.J."/>
            <person name="Dousset X."/>
        </authorList>
    </citation>
    <scope>NUCLEOTIDE SEQUENCE [LARGE SCALE GENOMIC DNA]</scope>
    <source>
        <strain evidence="1 2">CD276</strain>
    </source>
</reference>
<proteinExistence type="predicted"/>
<dbReference type="AlphaFoldDB" id="A0A1Q2D3S9"/>
<organism evidence="1 2">
    <name type="scientific">Vagococcus penaei</name>
    <dbReference type="NCBI Taxonomy" id="633807"/>
    <lineage>
        <taxon>Bacteria</taxon>
        <taxon>Bacillati</taxon>
        <taxon>Bacillota</taxon>
        <taxon>Bacilli</taxon>
        <taxon>Lactobacillales</taxon>
        <taxon>Enterococcaceae</taxon>
        <taxon>Vagococcus</taxon>
    </lineage>
</organism>
<dbReference type="EMBL" id="CP019609">
    <property type="protein sequence ID" value="AQP53054.1"/>
    <property type="molecule type" value="Genomic_DNA"/>
</dbReference>
<dbReference type="KEGG" id="vpi:BW732_01640"/>